<dbReference type="InterPro" id="IPR025558">
    <property type="entry name" value="DUF4283"/>
</dbReference>
<dbReference type="PANTHER" id="PTHR31286">
    <property type="entry name" value="GLYCINE-RICH CELL WALL STRUCTURAL PROTEIN 1.8-LIKE"/>
    <property type="match status" value="1"/>
</dbReference>
<dbReference type="Pfam" id="PF14111">
    <property type="entry name" value="DUF4283"/>
    <property type="match status" value="1"/>
</dbReference>
<evidence type="ECO:0000313" key="3">
    <source>
        <dbReference type="Proteomes" id="UP000504610"/>
    </source>
</evidence>
<dbReference type="PANTHER" id="PTHR31286:SF167">
    <property type="entry name" value="OS09G0268800 PROTEIN"/>
    <property type="match status" value="1"/>
</dbReference>
<dbReference type="KEGG" id="rsz:108829269"/>
<feature type="compositionally biased region" description="Basic and acidic residues" evidence="1">
    <location>
        <begin position="331"/>
        <end position="342"/>
    </location>
</feature>
<dbReference type="InterPro" id="IPR040256">
    <property type="entry name" value="At4g02000-like"/>
</dbReference>
<name>A0A6J0LF01_RAPSA</name>
<reference evidence="4" key="2">
    <citation type="submission" date="2025-08" db="UniProtKB">
        <authorList>
            <consortium name="RefSeq"/>
        </authorList>
    </citation>
    <scope>IDENTIFICATION</scope>
    <source>
        <tissue evidence="4">Leaf</tissue>
    </source>
</reference>
<dbReference type="RefSeq" id="XP_018458438.2">
    <property type="nucleotide sequence ID" value="XM_018602936.2"/>
</dbReference>
<evidence type="ECO:0000259" key="2">
    <source>
        <dbReference type="Pfam" id="PF14111"/>
    </source>
</evidence>
<evidence type="ECO:0000256" key="1">
    <source>
        <dbReference type="SAM" id="MobiDB-lite"/>
    </source>
</evidence>
<dbReference type="AlphaFoldDB" id="A0A6J0LF01"/>
<dbReference type="OrthoDB" id="1057861at2759"/>
<accession>A0A6J0LF01</accession>
<feature type="domain" description="DUF4283" evidence="2">
    <location>
        <begin position="52"/>
        <end position="130"/>
    </location>
</feature>
<gene>
    <name evidence="4" type="primary">LOC108829269</name>
</gene>
<organism evidence="3 4">
    <name type="scientific">Raphanus sativus</name>
    <name type="common">Radish</name>
    <name type="synonym">Raphanus raphanistrum var. sativus</name>
    <dbReference type="NCBI Taxonomy" id="3726"/>
    <lineage>
        <taxon>Eukaryota</taxon>
        <taxon>Viridiplantae</taxon>
        <taxon>Streptophyta</taxon>
        <taxon>Embryophyta</taxon>
        <taxon>Tracheophyta</taxon>
        <taxon>Spermatophyta</taxon>
        <taxon>Magnoliopsida</taxon>
        <taxon>eudicotyledons</taxon>
        <taxon>Gunneridae</taxon>
        <taxon>Pentapetalae</taxon>
        <taxon>rosids</taxon>
        <taxon>malvids</taxon>
        <taxon>Brassicales</taxon>
        <taxon>Brassicaceae</taxon>
        <taxon>Brassiceae</taxon>
        <taxon>Raphanus</taxon>
    </lineage>
</organism>
<reference evidence="3" key="1">
    <citation type="journal article" date="2019" name="Database">
        <title>The radish genome database (RadishGD): an integrated information resource for radish genomics.</title>
        <authorList>
            <person name="Yu H.J."/>
            <person name="Baek S."/>
            <person name="Lee Y.J."/>
            <person name="Cho A."/>
            <person name="Mun J.H."/>
        </authorList>
    </citation>
    <scope>NUCLEOTIDE SEQUENCE [LARGE SCALE GENOMIC DNA]</scope>
    <source>
        <strain evidence="3">cv. WK10039</strain>
    </source>
</reference>
<feature type="compositionally biased region" description="Polar residues" evidence="1">
    <location>
        <begin position="310"/>
        <end position="330"/>
    </location>
</feature>
<feature type="region of interest" description="Disordered" evidence="1">
    <location>
        <begin position="310"/>
        <end position="374"/>
    </location>
</feature>
<dbReference type="GeneID" id="108829269"/>
<dbReference type="Proteomes" id="UP000504610">
    <property type="component" value="Chromosome 1"/>
</dbReference>
<proteinExistence type="predicted"/>
<protein>
    <submittedName>
        <fullName evidence="4">Uncharacterized protein LOC108829269</fullName>
    </submittedName>
</protein>
<sequence length="374" mass="42695">MQEQDHNQDLNQQYYEQADPTNIIWKALQDLNLGANRSPWSVHEDAQREFEKDHRLCLVAQGLNPQHQNGPGIKVTLPRTWQLVGKVEGQVNDDDSVNFYFTSEHHLLNVLEKQPYTYRGLIVALDRWSHMGSLTYLRQIPFRVRIYNLPNIYRRQGIVYSIGSRLGQVGDVSIIEPRNNREAKVWVNILFDVDDVITLKRSIEIIKNKPPVELEFRYMGLLKFCTLCGSLKHAFDVCNESAHMSQRQYELMDIGTNPYMTAQERKEAIDEYKTIREVGESSGSVLPMITDAAHYEASEATVGHLVQVQGNQAHQGTESTLTSQEDLPTSQEDHGTKRKSMEGAEDTAQDSAKRLETEHPNNGLAVLLKPQDRP</sequence>
<evidence type="ECO:0000313" key="4">
    <source>
        <dbReference type="RefSeq" id="XP_018458438.2"/>
    </source>
</evidence>
<keyword evidence="3" id="KW-1185">Reference proteome</keyword>